<dbReference type="GO" id="GO:0005576">
    <property type="term" value="C:extracellular region"/>
    <property type="evidence" value="ECO:0007669"/>
    <property type="project" value="UniProtKB-SubCell"/>
</dbReference>
<keyword evidence="21" id="KW-1185">Reference proteome</keyword>
<sequence length="322" mass="34951">MATPSSFSKAVLTWACAVLLIGCTSAQLSTNYYAKTCPKLFPTVKKTVHAAIAKETRMGASLLRLFFHDCFVNGCDGSNLLDDTPTFTGEKNATPNRNSLRGFDVVDKIKFAVEKVCPGIVSCADLLAIIARDAVEILGGPGWDVKLGRRDARTASQAAANNSIPPPTSNLNALISSFQNHGLSQKDLVALYGAHTIGQARCTNFRARIYNESNLDRSFAATTKRNCPRITGVGDNNLAGLDFQSATSFDNTYFVNLMRKRGLLHSDQQLFNGGSTDSLVRAYAKSQGTFYKDFVAAMINMGDIKPLTGSKGEIRKKCRRVN</sequence>
<feature type="binding site" evidence="16">
    <location>
        <position position="74"/>
    </location>
    <ligand>
        <name>Ca(2+)</name>
        <dbReference type="ChEBI" id="CHEBI:29108"/>
        <label>1</label>
    </ligand>
</feature>
<dbReference type="KEGG" id="rarg:115743683"/>
<keyword evidence="6 19" id="KW-0349">Heme</keyword>
<dbReference type="EC" id="1.11.1.7" evidence="4 19"/>
<evidence type="ECO:0000256" key="19">
    <source>
        <dbReference type="RuleBase" id="RU362060"/>
    </source>
</evidence>
<evidence type="ECO:0000256" key="2">
    <source>
        <dbReference type="ARBA" id="ARBA00002322"/>
    </source>
</evidence>
<dbReference type="GO" id="GO:0042744">
    <property type="term" value="P:hydrogen peroxide catabolic process"/>
    <property type="evidence" value="ECO:0007669"/>
    <property type="project" value="UniProtKB-KW"/>
</dbReference>
<evidence type="ECO:0000256" key="5">
    <source>
        <dbReference type="ARBA" id="ARBA00022559"/>
    </source>
</evidence>
<feature type="domain" description="Plant heme peroxidase family profile" evidence="20">
    <location>
        <begin position="27"/>
        <end position="322"/>
    </location>
</feature>
<dbReference type="GO" id="GO:0140825">
    <property type="term" value="F:lactoperoxidase activity"/>
    <property type="evidence" value="ECO:0007669"/>
    <property type="project" value="UniProtKB-EC"/>
</dbReference>
<dbReference type="AlphaFoldDB" id="A0A8B8PI15"/>
<dbReference type="PRINTS" id="PR00461">
    <property type="entry name" value="PLPEROXIDASE"/>
</dbReference>
<keyword evidence="19" id="KW-0964">Secreted</keyword>
<feature type="signal peptide" evidence="19">
    <location>
        <begin position="1"/>
        <end position="26"/>
    </location>
</feature>
<keyword evidence="7 16" id="KW-0479">Metal-binding</keyword>
<dbReference type="FunFam" id="1.10.420.10:FF:000006">
    <property type="entry name" value="Peroxidase"/>
    <property type="match status" value="1"/>
</dbReference>
<evidence type="ECO:0000256" key="17">
    <source>
        <dbReference type="PIRSR" id="PIRSR600823-4"/>
    </source>
</evidence>
<feature type="active site" description="Proton acceptor" evidence="14">
    <location>
        <position position="68"/>
    </location>
</feature>
<evidence type="ECO:0000256" key="12">
    <source>
        <dbReference type="ARBA" id="ARBA00023157"/>
    </source>
</evidence>
<evidence type="ECO:0000256" key="8">
    <source>
        <dbReference type="ARBA" id="ARBA00022729"/>
    </source>
</evidence>
<dbReference type="Pfam" id="PF00141">
    <property type="entry name" value="peroxidase"/>
    <property type="match status" value="1"/>
</dbReference>
<dbReference type="Gene3D" id="1.10.520.10">
    <property type="match status" value="1"/>
</dbReference>
<dbReference type="InterPro" id="IPR000823">
    <property type="entry name" value="Peroxidase_pln"/>
</dbReference>
<dbReference type="FunFam" id="1.10.520.10:FF:000009">
    <property type="entry name" value="Peroxidase"/>
    <property type="match status" value="1"/>
</dbReference>
<keyword evidence="9 16" id="KW-0106">Calcium</keyword>
<evidence type="ECO:0000256" key="4">
    <source>
        <dbReference type="ARBA" id="ARBA00012313"/>
    </source>
</evidence>
<comment type="similarity">
    <text evidence="19">Belongs to the peroxidase family. Classical plant (class III) peroxidase subfamily.</text>
</comment>
<evidence type="ECO:0000256" key="11">
    <source>
        <dbReference type="ARBA" id="ARBA00023004"/>
    </source>
</evidence>
<evidence type="ECO:0000256" key="10">
    <source>
        <dbReference type="ARBA" id="ARBA00023002"/>
    </source>
</evidence>
<feature type="binding site" evidence="16">
    <location>
        <position position="72"/>
    </location>
    <ligand>
        <name>Ca(2+)</name>
        <dbReference type="ChEBI" id="CHEBI:29108"/>
        <label>1</label>
    </ligand>
</feature>
<dbReference type="PRINTS" id="PR00458">
    <property type="entry name" value="PEROXIDASE"/>
</dbReference>
<evidence type="ECO:0000256" key="14">
    <source>
        <dbReference type="PIRSR" id="PIRSR600823-1"/>
    </source>
</evidence>
<dbReference type="SUPFAM" id="SSF48113">
    <property type="entry name" value="Heme-dependent peroxidases"/>
    <property type="match status" value="1"/>
</dbReference>
<keyword evidence="12 18" id="KW-1015">Disulfide bond</keyword>
<dbReference type="PROSITE" id="PS00436">
    <property type="entry name" value="PEROXIDASE_2"/>
    <property type="match status" value="1"/>
</dbReference>
<feature type="disulfide bond" evidence="18">
    <location>
        <begin position="37"/>
        <end position="117"/>
    </location>
</feature>
<keyword evidence="5 19" id="KW-0575">Peroxidase</keyword>
<protein>
    <recommendedName>
        <fullName evidence="4 19">Peroxidase</fullName>
        <ecNumber evidence="4 19">1.11.1.7</ecNumber>
    </recommendedName>
</protein>
<feature type="binding site" description="axial binding residue" evidence="16">
    <location>
        <position position="195"/>
    </location>
    <ligand>
        <name>heme b</name>
        <dbReference type="ChEBI" id="CHEBI:60344"/>
    </ligand>
    <ligandPart>
        <name>Fe</name>
        <dbReference type="ChEBI" id="CHEBI:18248"/>
    </ligandPart>
</feature>
<feature type="disulfide bond" evidence="18">
    <location>
        <begin position="123"/>
        <end position="318"/>
    </location>
</feature>
<dbReference type="GO" id="GO:0006979">
    <property type="term" value="P:response to oxidative stress"/>
    <property type="evidence" value="ECO:0007669"/>
    <property type="project" value="UniProtKB-UniRule"/>
</dbReference>
<keyword evidence="10 19" id="KW-0560">Oxidoreductase</keyword>
<dbReference type="Proteomes" id="UP000827889">
    <property type="component" value="Chromosome 5"/>
</dbReference>
<evidence type="ECO:0000313" key="21">
    <source>
        <dbReference type="Proteomes" id="UP000827889"/>
    </source>
</evidence>
<feature type="binding site" evidence="15">
    <location>
        <position position="165"/>
    </location>
    <ligand>
        <name>substrate</name>
    </ligand>
</feature>
<dbReference type="InterPro" id="IPR033905">
    <property type="entry name" value="Secretory_peroxidase"/>
</dbReference>
<dbReference type="GO" id="GO:0020037">
    <property type="term" value="F:heme binding"/>
    <property type="evidence" value="ECO:0007669"/>
    <property type="project" value="UniProtKB-UniRule"/>
</dbReference>
<dbReference type="Gene3D" id="1.10.420.10">
    <property type="entry name" value="Peroxidase, domain 2"/>
    <property type="match status" value="1"/>
</dbReference>
<evidence type="ECO:0000256" key="15">
    <source>
        <dbReference type="PIRSR" id="PIRSR600823-2"/>
    </source>
</evidence>
<dbReference type="PANTHER" id="PTHR31388">
    <property type="entry name" value="PEROXIDASE 72-RELATED"/>
    <property type="match status" value="1"/>
</dbReference>
<evidence type="ECO:0000256" key="7">
    <source>
        <dbReference type="ARBA" id="ARBA00022723"/>
    </source>
</evidence>
<feature type="binding site" evidence="16">
    <location>
        <position position="90"/>
    </location>
    <ligand>
        <name>Ca(2+)</name>
        <dbReference type="ChEBI" id="CHEBI:29108"/>
        <label>1</label>
    </ligand>
</feature>
<dbReference type="RefSeq" id="XP_030534442.1">
    <property type="nucleotide sequence ID" value="XM_030678582.2"/>
</dbReference>
<feature type="binding site" evidence="16">
    <location>
        <position position="78"/>
    </location>
    <ligand>
        <name>Ca(2+)</name>
        <dbReference type="ChEBI" id="CHEBI:29108"/>
        <label>1</label>
    </ligand>
</feature>
<evidence type="ECO:0000259" key="20">
    <source>
        <dbReference type="PROSITE" id="PS50873"/>
    </source>
</evidence>
<keyword evidence="13" id="KW-0325">Glycoprotein</keyword>
<comment type="cofactor">
    <cofactor evidence="16 19">
        <name>heme b</name>
        <dbReference type="ChEBI" id="CHEBI:60344"/>
    </cofactor>
    <text evidence="16 19">Binds 1 heme b (iron(II)-protoporphyrin IX) group per subunit.</text>
</comment>
<organism evidence="21 22">
    <name type="scientific">Rhodamnia argentea</name>
    <dbReference type="NCBI Taxonomy" id="178133"/>
    <lineage>
        <taxon>Eukaryota</taxon>
        <taxon>Viridiplantae</taxon>
        <taxon>Streptophyta</taxon>
        <taxon>Embryophyta</taxon>
        <taxon>Tracheophyta</taxon>
        <taxon>Spermatophyta</taxon>
        <taxon>Magnoliopsida</taxon>
        <taxon>eudicotyledons</taxon>
        <taxon>Gunneridae</taxon>
        <taxon>Pentapetalae</taxon>
        <taxon>rosids</taxon>
        <taxon>malvids</taxon>
        <taxon>Myrtales</taxon>
        <taxon>Myrtaceae</taxon>
        <taxon>Myrtoideae</taxon>
        <taxon>Myrteae</taxon>
        <taxon>Australasian group</taxon>
        <taxon>Rhodamnia</taxon>
    </lineage>
</organism>
<gene>
    <name evidence="22" type="primary">LOC115743683</name>
</gene>
<feature type="chain" id="PRO_5044519808" description="Peroxidase" evidence="19">
    <location>
        <begin position="27"/>
        <end position="322"/>
    </location>
</feature>
<keyword evidence="11 16" id="KW-0408">Iron</keyword>
<comment type="cofactor">
    <cofactor evidence="16 19">
        <name>Ca(2+)</name>
        <dbReference type="ChEBI" id="CHEBI:29108"/>
    </cofactor>
    <text evidence="16 19">Binds 2 calcium ions per subunit.</text>
</comment>
<evidence type="ECO:0000313" key="22">
    <source>
        <dbReference type="RefSeq" id="XP_030534442.1"/>
    </source>
</evidence>
<accession>A0A8B8PI15</accession>
<dbReference type="GeneID" id="115743683"/>
<feature type="site" description="Transition state stabilizer" evidence="17">
    <location>
        <position position="64"/>
    </location>
</feature>
<comment type="subcellular location">
    <subcellularLocation>
        <location evidence="3 19">Secreted</location>
    </subcellularLocation>
</comment>
<dbReference type="PROSITE" id="PS50873">
    <property type="entry name" value="PEROXIDASE_4"/>
    <property type="match status" value="1"/>
</dbReference>
<evidence type="ECO:0000256" key="16">
    <source>
        <dbReference type="PIRSR" id="PIRSR600823-3"/>
    </source>
</evidence>
<name>A0A8B8PI15_9MYRT</name>
<keyword evidence="8 19" id="KW-0732">Signal</keyword>
<dbReference type="PANTHER" id="PTHR31388:SF24">
    <property type="entry name" value="PEROXIDASE 52"/>
    <property type="match status" value="1"/>
</dbReference>
<dbReference type="GO" id="GO:0046872">
    <property type="term" value="F:metal ion binding"/>
    <property type="evidence" value="ECO:0007669"/>
    <property type="project" value="UniProtKB-UniRule"/>
</dbReference>
<comment type="catalytic activity">
    <reaction evidence="1 19">
        <text>2 a phenolic donor + H2O2 = 2 a phenolic radical donor + 2 H2O</text>
        <dbReference type="Rhea" id="RHEA:56136"/>
        <dbReference type="ChEBI" id="CHEBI:15377"/>
        <dbReference type="ChEBI" id="CHEBI:16240"/>
        <dbReference type="ChEBI" id="CHEBI:139520"/>
        <dbReference type="ChEBI" id="CHEBI:139521"/>
        <dbReference type="EC" id="1.11.1.7"/>
    </reaction>
</comment>
<feature type="binding site" evidence="16">
    <location>
        <position position="69"/>
    </location>
    <ligand>
        <name>Ca(2+)</name>
        <dbReference type="ChEBI" id="CHEBI:29108"/>
        <label>1</label>
    </ligand>
</feature>
<evidence type="ECO:0000256" key="18">
    <source>
        <dbReference type="PIRSR" id="PIRSR600823-5"/>
    </source>
</evidence>
<feature type="disulfide bond" evidence="18">
    <location>
        <begin position="202"/>
        <end position="227"/>
    </location>
</feature>
<comment type="function">
    <text evidence="2">Removal of H(2)O(2), oxidation of toxic reductants, biosynthesis and degradation of lignin, suberization, auxin catabolism, response to environmental stresses such as wounding, pathogen attack and oxidative stress. These functions might be dependent on each isozyme/isoform in each plant tissue.</text>
</comment>
<evidence type="ECO:0000256" key="13">
    <source>
        <dbReference type="ARBA" id="ARBA00023180"/>
    </source>
</evidence>
<dbReference type="InterPro" id="IPR019794">
    <property type="entry name" value="Peroxidases_AS"/>
</dbReference>
<evidence type="ECO:0000256" key="1">
    <source>
        <dbReference type="ARBA" id="ARBA00000189"/>
    </source>
</evidence>
<keyword evidence="19" id="KW-0376">Hydrogen peroxide</keyword>
<proteinExistence type="inferred from homology"/>
<evidence type="ECO:0000256" key="6">
    <source>
        <dbReference type="ARBA" id="ARBA00022617"/>
    </source>
</evidence>
<evidence type="ECO:0000256" key="9">
    <source>
        <dbReference type="ARBA" id="ARBA00022837"/>
    </source>
</evidence>
<dbReference type="InterPro" id="IPR010255">
    <property type="entry name" value="Haem_peroxidase_sf"/>
</dbReference>
<dbReference type="InterPro" id="IPR002016">
    <property type="entry name" value="Haem_peroxidase"/>
</dbReference>
<feature type="binding site" evidence="16">
    <location>
        <position position="250"/>
    </location>
    <ligand>
        <name>Ca(2+)</name>
        <dbReference type="ChEBI" id="CHEBI:29108"/>
        <label>2</label>
    </ligand>
</feature>
<feature type="binding site" evidence="16">
    <location>
        <position position="242"/>
    </location>
    <ligand>
        <name>Ca(2+)</name>
        <dbReference type="ChEBI" id="CHEBI:29108"/>
        <label>2</label>
    </ligand>
</feature>
<dbReference type="OrthoDB" id="2113341at2759"/>
<feature type="disulfide bond" evidence="18">
    <location>
        <begin position="70"/>
        <end position="75"/>
    </location>
</feature>
<feature type="binding site" evidence="16">
    <location>
        <position position="76"/>
    </location>
    <ligand>
        <name>Ca(2+)</name>
        <dbReference type="ChEBI" id="CHEBI:29108"/>
        <label>1</label>
    </ligand>
</feature>
<dbReference type="CDD" id="cd00693">
    <property type="entry name" value="secretory_peroxidase"/>
    <property type="match status" value="1"/>
</dbReference>
<reference evidence="22" key="1">
    <citation type="submission" date="2025-08" db="UniProtKB">
        <authorList>
            <consortium name="RefSeq"/>
        </authorList>
    </citation>
    <scope>IDENTIFICATION</scope>
    <source>
        <tissue evidence="22">Leaf</tissue>
    </source>
</reference>
<evidence type="ECO:0000256" key="3">
    <source>
        <dbReference type="ARBA" id="ARBA00004613"/>
    </source>
</evidence>
<feature type="binding site" evidence="16">
    <location>
        <position position="196"/>
    </location>
    <ligand>
        <name>Ca(2+)</name>
        <dbReference type="ChEBI" id="CHEBI:29108"/>
        <label>2</label>
    </ligand>
</feature>